<dbReference type="GO" id="GO:0016405">
    <property type="term" value="F:CoA-ligase activity"/>
    <property type="evidence" value="ECO:0007669"/>
    <property type="project" value="UniProtKB-ARBA"/>
</dbReference>
<dbReference type="GO" id="GO:0004321">
    <property type="term" value="F:fatty-acyl-CoA synthase activity"/>
    <property type="evidence" value="ECO:0007669"/>
    <property type="project" value="TreeGrafter"/>
</dbReference>
<dbReference type="GO" id="GO:0005524">
    <property type="term" value="F:ATP binding"/>
    <property type="evidence" value="ECO:0007669"/>
    <property type="project" value="UniProtKB-KW"/>
</dbReference>
<protein>
    <submittedName>
        <fullName evidence="6">AMP-binding enzyme C-terminal domain-containing protein</fullName>
    </submittedName>
</protein>
<keyword evidence="3" id="KW-0547">Nucleotide-binding</keyword>
<evidence type="ECO:0000313" key="7">
    <source>
        <dbReference type="Proteomes" id="UP000199317"/>
    </source>
</evidence>
<gene>
    <name evidence="6" type="ORF">SAMN04489708_10724</name>
</gene>
<evidence type="ECO:0000313" key="6">
    <source>
        <dbReference type="EMBL" id="SDP07626.1"/>
    </source>
</evidence>
<dbReference type="Proteomes" id="UP000199317">
    <property type="component" value="Unassembled WGS sequence"/>
</dbReference>
<dbReference type="FunFam" id="3.30.300.30:FF:000005">
    <property type="entry name" value="Acyl-coenzyme A synthetase ACSM5, mitochondrial"/>
    <property type="match status" value="1"/>
</dbReference>
<dbReference type="GO" id="GO:0006633">
    <property type="term" value="P:fatty acid biosynthetic process"/>
    <property type="evidence" value="ECO:0007669"/>
    <property type="project" value="TreeGrafter"/>
</dbReference>
<dbReference type="PANTHER" id="PTHR43605:SF10">
    <property type="entry name" value="ACYL-COA SYNTHETASE MEDIUM CHAIN FAMILY MEMBER 3"/>
    <property type="match status" value="1"/>
</dbReference>
<organism evidence="6 7">
    <name type="scientific">Paracidovorax cattleyae</name>
    <dbReference type="NCBI Taxonomy" id="80868"/>
    <lineage>
        <taxon>Bacteria</taxon>
        <taxon>Pseudomonadati</taxon>
        <taxon>Pseudomonadota</taxon>
        <taxon>Betaproteobacteria</taxon>
        <taxon>Burkholderiales</taxon>
        <taxon>Comamonadaceae</taxon>
        <taxon>Paracidovorax</taxon>
    </lineage>
</organism>
<comment type="similarity">
    <text evidence="1">Belongs to the ATP-dependent AMP-binding enzyme family.</text>
</comment>
<dbReference type="Gene3D" id="3.30.300.30">
    <property type="match status" value="1"/>
</dbReference>
<evidence type="ECO:0000256" key="1">
    <source>
        <dbReference type="ARBA" id="ARBA00006432"/>
    </source>
</evidence>
<reference evidence="7" key="1">
    <citation type="submission" date="2016-10" db="EMBL/GenBank/DDBJ databases">
        <authorList>
            <person name="Varghese N."/>
            <person name="Submissions S."/>
        </authorList>
    </citation>
    <scope>NUCLEOTIDE SEQUENCE [LARGE SCALE GENOMIC DNA]</scope>
    <source>
        <strain evidence="7">DSM 17101</strain>
    </source>
</reference>
<dbReference type="InterPro" id="IPR045851">
    <property type="entry name" value="AMP-bd_C_sf"/>
</dbReference>
<dbReference type="EMBL" id="FNJL01000007">
    <property type="protein sequence ID" value="SDP07626.1"/>
    <property type="molecule type" value="Genomic_DNA"/>
</dbReference>
<dbReference type="Pfam" id="PF13193">
    <property type="entry name" value="AMP-binding_C"/>
    <property type="match status" value="1"/>
</dbReference>
<evidence type="ECO:0000259" key="5">
    <source>
        <dbReference type="Pfam" id="PF13193"/>
    </source>
</evidence>
<dbReference type="AlphaFoldDB" id="A0A1H0PSV7"/>
<feature type="domain" description="AMP-binding enzyme C-terminal" evidence="5">
    <location>
        <begin position="31"/>
        <end position="108"/>
    </location>
</feature>
<keyword evidence="7" id="KW-1185">Reference proteome</keyword>
<keyword evidence="4" id="KW-0067">ATP-binding</keyword>
<dbReference type="InterPro" id="IPR025110">
    <property type="entry name" value="AMP-bd_C"/>
</dbReference>
<accession>A0A1H0PSV7</accession>
<evidence type="ECO:0000256" key="3">
    <source>
        <dbReference type="ARBA" id="ARBA00022741"/>
    </source>
</evidence>
<sequence>MELNDDGSISFVGHADDVITTSGYRVGPFDVESALIEHPAVIEAAVIGKPDPERTELIKAFVVLHAGFQGDDILAEALRQHVRKRLSAHAYPREIAFVRELPKTPSGKIQRFLLRRQEVAQAQPG</sequence>
<name>A0A1H0PSV7_9BURK</name>
<dbReference type="InterPro" id="IPR051087">
    <property type="entry name" value="Mitochondrial_ACSM"/>
</dbReference>
<dbReference type="SUPFAM" id="SSF56801">
    <property type="entry name" value="Acetyl-CoA synthetase-like"/>
    <property type="match status" value="1"/>
</dbReference>
<dbReference type="GO" id="GO:0015645">
    <property type="term" value="F:fatty acid ligase activity"/>
    <property type="evidence" value="ECO:0007669"/>
    <property type="project" value="TreeGrafter"/>
</dbReference>
<dbReference type="GO" id="GO:0006637">
    <property type="term" value="P:acyl-CoA metabolic process"/>
    <property type="evidence" value="ECO:0007669"/>
    <property type="project" value="TreeGrafter"/>
</dbReference>
<proteinExistence type="inferred from homology"/>
<dbReference type="PANTHER" id="PTHR43605">
    <property type="entry name" value="ACYL-COENZYME A SYNTHETASE"/>
    <property type="match status" value="1"/>
</dbReference>
<keyword evidence="2" id="KW-0436">Ligase</keyword>
<evidence type="ECO:0000256" key="4">
    <source>
        <dbReference type="ARBA" id="ARBA00022840"/>
    </source>
</evidence>
<evidence type="ECO:0000256" key="2">
    <source>
        <dbReference type="ARBA" id="ARBA00022598"/>
    </source>
</evidence>